<dbReference type="GO" id="GO:0006355">
    <property type="term" value="P:regulation of DNA-templated transcription"/>
    <property type="evidence" value="ECO:0007669"/>
    <property type="project" value="UniProtKB-ARBA"/>
</dbReference>
<evidence type="ECO:0000259" key="8">
    <source>
        <dbReference type="Pfam" id="PF22451"/>
    </source>
</evidence>
<dbReference type="EMBL" id="CP061799">
    <property type="protein sequence ID" value="QTA78254.1"/>
    <property type="molecule type" value="Genomic_DNA"/>
</dbReference>
<dbReference type="SUPFAM" id="SSF46785">
    <property type="entry name" value="Winged helix' DNA-binding domain"/>
    <property type="match status" value="1"/>
</dbReference>
<dbReference type="SMART" id="SM00344">
    <property type="entry name" value="HTH_ASNC"/>
    <property type="match status" value="1"/>
</dbReference>
<dbReference type="PROSITE" id="PS00519">
    <property type="entry name" value="HTH_ASNC_1"/>
    <property type="match status" value="1"/>
</dbReference>
<dbReference type="GO" id="GO:0016829">
    <property type="term" value="F:lyase activity"/>
    <property type="evidence" value="ECO:0007669"/>
    <property type="project" value="UniProtKB-KW"/>
</dbReference>
<dbReference type="Pfam" id="PF22451">
    <property type="entry name" value="NirdL-like_HTH"/>
    <property type="match status" value="1"/>
</dbReference>
<evidence type="ECO:0000256" key="4">
    <source>
        <dbReference type="ARBA" id="ARBA00023457"/>
    </source>
</evidence>
<dbReference type="AlphaFoldDB" id="A0A975GEL7"/>
<dbReference type="InterPro" id="IPR040523">
    <property type="entry name" value="AsnC_trans_reg2"/>
</dbReference>
<feature type="domain" description="Siroheme decarboxylase AsnC-like ligand binding" evidence="7">
    <location>
        <begin position="71"/>
        <end position="151"/>
    </location>
</feature>
<dbReference type="PANTHER" id="PTHR43413:SF1">
    <property type="entry name" value="SIROHEME DECARBOXYLASE NIRL SUBUNIT"/>
    <property type="match status" value="1"/>
</dbReference>
<evidence type="ECO:0000313" key="9">
    <source>
        <dbReference type="EMBL" id="QTA78254.1"/>
    </source>
</evidence>
<dbReference type="RefSeq" id="WP_246514858.1">
    <property type="nucleotide sequence ID" value="NZ_CP061799.1"/>
</dbReference>
<dbReference type="GO" id="GO:0006783">
    <property type="term" value="P:heme biosynthetic process"/>
    <property type="evidence" value="ECO:0007669"/>
    <property type="project" value="UniProtKB-KW"/>
</dbReference>
<keyword evidence="3" id="KW-0456">Lyase</keyword>
<evidence type="ECO:0000256" key="3">
    <source>
        <dbReference type="ARBA" id="ARBA00023239"/>
    </source>
</evidence>
<gene>
    <name evidence="9" type="ORF">dnl_04740</name>
</gene>
<sequence>MNELQTDNPEMDSIDREILNLIQSDFPITSRPYLEIAGKLNISEAEIISRLSRLKECGIIRRIGGNFVPHKLGFVSTLCAASVPEEKIDIFAQAVNQYPGVTHNYTRNNHFNVWFTFIAQSMNEIESNLDSIAKQTGVNDIINLPATRVFKVKAHFSL</sequence>
<evidence type="ECO:0000256" key="1">
    <source>
        <dbReference type="ARBA" id="ARBA00004744"/>
    </source>
</evidence>
<dbReference type="EC" id="4.1.1.111" evidence="5"/>
<organism evidence="9 10">
    <name type="scientific">Desulfonema limicola</name>
    <dbReference type="NCBI Taxonomy" id="45656"/>
    <lineage>
        <taxon>Bacteria</taxon>
        <taxon>Pseudomonadati</taxon>
        <taxon>Thermodesulfobacteriota</taxon>
        <taxon>Desulfobacteria</taxon>
        <taxon>Desulfobacterales</taxon>
        <taxon>Desulfococcaceae</taxon>
        <taxon>Desulfonema</taxon>
    </lineage>
</organism>
<evidence type="ECO:0000256" key="5">
    <source>
        <dbReference type="ARBA" id="ARBA00023471"/>
    </source>
</evidence>
<comment type="catalytic activity">
    <reaction evidence="6">
        <text>siroheme + 2 H(+) = 12,18-didecarboxysiroheme + 2 CO2</text>
        <dbReference type="Rhea" id="RHEA:19093"/>
        <dbReference type="ChEBI" id="CHEBI:15378"/>
        <dbReference type="ChEBI" id="CHEBI:16526"/>
        <dbReference type="ChEBI" id="CHEBI:60052"/>
        <dbReference type="ChEBI" id="CHEBI:140497"/>
        <dbReference type="EC" id="4.1.1.111"/>
    </reaction>
</comment>
<accession>A0A975GEL7</accession>
<dbReference type="PANTHER" id="PTHR43413">
    <property type="entry name" value="TRANSCRIPTIONAL REGULATOR, ASNC FAMILY"/>
    <property type="match status" value="1"/>
</dbReference>
<evidence type="ECO:0000259" key="7">
    <source>
        <dbReference type="Pfam" id="PF17805"/>
    </source>
</evidence>
<dbReference type="InterPro" id="IPR050684">
    <property type="entry name" value="HTH-Siroheme_Decarb"/>
</dbReference>
<dbReference type="InterPro" id="IPR019888">
    <property type="entry name" value="Tscrpt_reg_AsnC-like"/>
</dbReference>
<dbReference type="CDD" id="cd00090">
    <property type="entry name" value="HTH_ARSR"/>
    <property type="match status" value="1"/>
</dbReference>
<comment type="similarity">
    <text evidence="4">Belongs to the Ahb/Nir family.</text>
</comment>
<keyword evidence="10" id="KW-1185">Reference proteome</keyword>
<dbReference type="Gene3D" id="1.10.10.10">
    <property type="entry name" value="Winged helix-like DNA-binding domain superfamily/Winged helix DNA-binding domain"/>
    <property type="match status" value="1"/>
</dbReference>
<dbReference type="Gene3D" id="3.30.70.3460">
    <property type="match status" value="1"/>
</dbReference>
<protein>
    <recommendedName>
        <fullName evidence="5">siroheme decarboxylase</fullName>
        <ecNumber evidence="5">4.1.1.111</ecNumber>
    </recommendedName>
</protein>
<dbReference type="InterPro" id="IPR053953">
    <property type="entry name" value="NirdL-like_HTH"/>
</dbReference>
<proteinExistence type="inferred from homology"/>
<evidence type="ECO:0000256" key="6">
    <source>
        <dbReference type="ARBA" id="ARBA00048470"/>
    </source>
</evidence>
<dbReference type="Pfam" id="PF17805">
    <property type="entry name" value="AsnC_trans_reg2"/>
    <property type="match status" value="1"/>
</dbReference>
<evidence type="ECO:0000256" key="2">
    <source>
        <dbReference type="ARBA" id="ARBA00023133"/>
    </source>
</evidence>
<dbReference type="InterPro" id="IPR036388">
    <property type="entry name" value="WH-like_DNA-bd_sf"/>
</dbReference>
<dbReference type="InterPro" id="IPR011991">
    <property type="entry name" value="ArsR-like_HTH"/>
</dbReference>
<dbReference type="InterPro" id="IPR036390">
    <property type="entry name" value="WH_DNA-bd_sf"/>
</dbReference>
<evidence type="ECO:0000313" key="10">
    <source>
        <dbReference type="Proteomes" id="UP000663720"/>
    </source>
</evidence>
<name>A0A975GEL7_9BACT</name>
<reference evidence="9" key="1">
    <citation type="journal article" date="2021" name="Microb. Physiol.">
        <title>Proteogenomic Insights into the Physiology of Marine, Sulfate-Reducing, Filamentous Desulfonema limicola and Desulfonema magnum.</title>
        <authorList>
            <person name="Schnaars V."/>
            <person name="Wohlbrand L."/>
            <person name="Scheve S."/>
            <person name="Hinrichs C."/>
            <person name="Reinhardt R."/>
            <person name="Rabus R."/>
        </authorList>
    </citation>
    <scope>NUCLEOTIDE SEQUENCE</scope>
    <source>
        <strain evidence="9">5ac10</strain>
    </source>
</reference>
<keyword evidence="2" id="KW-0350">Heme biosynthesis</keyword>
<dbReference type="Proteomes" id="UP000663720">
    <property type="component" value="Chromosome"/>
</dbReference>
<dbReference type="InterPro" id="IPR019885">
    <property type="entry name" value="Tscrpt_reg_HTH_AsnC-type_CS"/>
</dbReference>
<dbReference type="KEGG" id="dli:dnl_04740"/>
<feature type="domain" description="Siroheme decarboxylase NirL-like HTH" evidence="8">
    <location>
        <begin position="15"/>
        <end position="61"/>
    </location>
</feature>
<comment type="pathway">
    <text evidence="1">Porphyrin-containing compound metabolism; protoheme biosynthesis.</text>
</comment>